<dbReference type="GeneID" id="119726337"/>
<feature type="transmembrane region" description="Helical" evidence="9">
    <location>
        <begin position="108"/>
        <end position="125"/>
    </location>
</feature>
<evidence type="ECO:0000256" key="3">
    <source>
        <dbReference type="ARBA" id="ARBA00022692"/>
    </source>
</evidence>
<dbReference type="AlphaFoldDB" id="A0A913ZRX4"/>
<comment type="subcellular location">
    <subcellularLocation>
        <location evidence="1">Cell membrane</location>
        <topology evidence="1">Multi-pass membrane protein</topology>
    </subcellularLocation>
</comment>
<proteinExistence type="predicted"/>
<dbReference type="OrthoDB" id="6082926at2759"/>
<dbReference type="Pfam" id="PF00001">
    <property type="entry name" value="7tm_1"/>
    <property type="match status" value="1"/>
</dbReference>
<dbReference type="EnsemblMetazoa" id="XM_038197992.1">
    <property type="protein sequence ID" value="XP_038053920.1"/>
    <property type="gene ID" value="LOC119726337"/>
</dbReference>
<name>A0A913ZRX4_PATMI</name>
<keyword evidence="5" id="KW-0297">G-protein coupled receptor</keyword>
<evidence type="ECO:0000256" key="1">
    <source>
        <dbReference type="ARBA" id="ARBA00004651"/>
    </source>
</evidence>
<dbReference type="GO" id="GO:0005886">
    <property type="term" value="C:plasma membrane"/>
    <property type="evidence" value="ECO:0007669"/>
    <property type="project" value="UniProtKB-SubCell"/>
</dbReference>
<feature type="transmembrane region" description="Helical" evidence="9">
    <location>
        <begin position="304"/>
        <end position="325"/>
    </location>
</feature>
<accession>A0A913ZRX4</accession>
<feature type="transmembrane region" description="Helical" evidence="9">
    <location>
        <begin position="145"/>
        <end position="163"/>
    </location>
</feature>
<dbReference type="InterPro" id="IPR000276">
    <property type="entry name" value="GPCR_Rhodpsn"/>
</dbReference>
<dbReference type="GO" id="GO:0007218">
    <property type="term" value="P:neuropeptide signaling pathway"/>
    <property type="evidence" value="ECO:0007669"/>
    <property type="project" value="TreeGrafter"/>
</dbReference>
<evidence type="ECO:0000256" key="8">
    <source>
        <dbReference type="ARBA" id="ARBA00023224"/>
    </source>
</evidence>
<organism evidence="11 12">
    <name type="scientific">Patiria miniata</name>
    <name type="common">Bat star</name>
    <name type="synonym">Asterina miniata</name>
    <dbReference type="NCBI Taxonomy" id="46514"/>
    <lineage>
        <taxon>Eukaryota</taxon>
        <taxon>Metazoa</taxon>
        <taxon>Echinodermata</taxon>
        <taxon>Eleutherozoa</taxon>
        <taxon>Asterozoa</taxon>
        <taxon>Asteroidea</taxon>
        <taxon>Valvatacea</taxon>
        <taxon>Valvatida</taxon>
        <taxon>Asterinidae</taxon>
        <taxon>Patiria</taxon>
    </lineage>
</organism>
<protein>
    <recommendedName>
        <fullName evidence="10">G-protein coupled receptors family 1 profile domain-containing protein</fullName>
    </recommendedName>
</protein>
<keyword evidence="7" id="KW-0675">Receptor</keyword>
<dbReference type="PROSITE" id="PS50262">
    <property type="entry name" value="G_PROTEIN_RECEP_F1_2"/>
    <property type="match status" value="1"/>
</dbReference>
<evidence type="ECO:0000313" key="11">
    <source>
        <dbReference type="EnsemblMetazoa" id="XP_038053920.1"/>
    </source>
</evidence>
<dbReference type="CDD" id="cd00637">
    <property type="entry name" value="7tm_classA_rhodopsin-like"/>
    <property type="match status" value="1"/>
</dbReference>
<reference evidence="11" key="1">
    <citation type="submission" date="2022-11" db="UniProtKB">
        <authorList>
            <consortium name="EnsemblMetazoa"/>
        </authorList>
    </citation>
    <scope>IDENTIFICATION</scope>
</reference>
<evidence type="ECO:0000259" key="10">
    <source>
        <dbReference type="PROSITE" id="PS50262"/>
    </source>
</evidence>
<dbReference type="Gene3D" id="1.20.1070.10">
    <property type="entry name" value="Rhodopsin 7-helix transmembrane proteins"/>
    <property type="match status" value="1"/>
</dbReference>
<keyword evidence="6 9" id="KW-0472">Membrane</keyword>
<dbReference type="InterPro" id="IPR017452">
    <property type="entry name" value="GPCR_Rhodpsn_7TM"/>
</dbReference>
<evidence type="ECO:0000313" key="12">
    <source>
        <dbReference type="Proteomes" id="UP000887568"/>
    </source>
</evidence>
<feature type="transmembrane region" description="Helical" evidence="9">
    <location>
        <begin position="62"/>
        <end position="80"/>
    </location>
</feature>
<evidence type="ECO:0000256" key="9">
    <source>
        <dbReference type="SAM" id="Phobius"/>
    </source>
</evidence>
<dbReference type="SUPFAM" id="SSF81321">
    <property type="entry name" value="Family A G protein-coupled receptor-like"/>
    <property type="match status" value="1"/>
</dbReference>
<dbReference type="PRINTS" id="PR00237">
    <property type="entry name" value="GPCRRHODOPSN"/>
</dbReference>
<sequence length="374" mass="41700">MEGADSTNTTRTQSEVYMHIPGRGECIFLVAFFILVMIVGSFGNCLTLCVYCSKSLKSSTHVLIIALSVADLIVCLLRPYEIAWYSSSLTEDPIPRLIFDGFNCLDRTFIATSFMATGVIALDRYDCVCRPIHRKIMTSSRAKRALLAILAASVVGNTPLYLQTSLTENPPLLNFIIYISVFVLFLASLATITVCYSKVFLTIRRHVKTSPELYGMRQVCSTRQHATVEDASLSNKPPFDIGLGPAPEIQTVGLSSRCPGNYPGRWANARGCGAGETTARHQFIIPNGRRRAPAPVLQRKTTTMLFVTSVVFLVVWLPYGINAIMDAFDEKSVFMKVLSNILYLNNAINPFIYGLANRRFRKECKDVLSRMRLY</sequence>
<dbReference type="Proteomes" id="UP000887568">
    <property type="component" value="Unplaced"/>
</dbReference>
<dbReference type="SMART" id="SM01381">
    <property type="entry name" value="7TM_GPCR_Srsx"/>
    <property type="match status" value="1"/>
</dbReference>
<keyword evidence="3 9" id="KW-0812">Transmembrane</keyword>
<evidence type="ECO:0000256" key="7">
    <source>
        <dbReference type="ARBA" id="ARBA00023170"/>
    </source>
</evidence>
<feature type="domain" description="G-protein coupled receptors family 1 profile" evidence="10">
    <location>
        <begin position="43"/>
        <end position="353"/>
    </location>
</feature>
<keyword evidence="4 9" id="KW-1133">Transmembrane helix</keyword>
<feature type="transmembrane region" description="Helical" evidence="9">
    <location>
        <begin position="175"/>
        <end position="196"/>
    </location>
</feature>
<keyword evidence="2" id="KW-1003">Cell membrane</keyword>
<feature type="transmembrane region" description="Helical" evidence="9">
    <location>
        <begin position="337"/>
        <end position="356"/>
    </location>
</feature>
<evidence type="ECO:0000256" key="2">
    <source>
        <dbReference type="ARBA" id="ARBA00022475"/>
    </source>
</evidence>
<keyword evidence="8" id="KW-0807">Transducer</keyword>
<feature type="transmembrane region" description="Helical" evidence="9">
    <location>
        <begin position="27"/>
        <end position="50"/>
    </location>
</feature>
<dbReference type="GO" id="GO:0008528">
    <property type="term" value="F:G protein-coupled peptide receptor activity"/>
    <property type="evidence" value="ECO:0007669"/>
    <property type="project" value="TreeGrafter"/>
</dbReference>
<evidence type="ECO:0000256" key="5">
    <source>
        <dbReference type="ARBA" id="ARBA00023040"/>
    </source>
</evidence>
<evidence type="ECO:0000256" key="4">
    <source>
        <dbReference type="ARBA" id="ARBA00022989"/>
    </source>
</evidence>
<keyword evidence="12" id="KW-1185">Reference proteome</keyword>
<dbReference type="RefSeq" id="XP_038053920.1">
    <property type="nucleotide sequence ID" value="XM_038197992.1"/>
</dbReference>
<dbReference type="PANTHER" id="PTHR24230">
    <property type="entry name" value="G-PROTEIN COUPLED RECEPTOR"/>
    <property type="match status" value="1"/>
</dbReference>
<evidence type="ECO:0000256" key="6">
    <source>
        <dbReference type="ARBA" id="ARBA00023136"/>
    </source>
</evidence>
<dbReference type="PANTHER" id="PTHR24230:SF0">
    <property type="entry name" value="G-PROTEIN COUPLED RECEPTORS FAMILY 1 PROFILE DOMAIN-CONTAINING PROTEIN"/>
    <property type="match status" value="1"/>
</dbReference>